<feature type="coiled-coil region" evidence="4">
    <location>
        <begin position="295"/>
        <end position="329"/>
    </location>
</feature>
<dbReference type="STRING" id="81824.A9V332"/>
<dbReference type="InterPro" id="IPR003439">
    <property type="entry name" value="ABC_transporter-like_ATP-bd"/>
</dbReference>
<dbReference type="CDD" id="cd03221">
    <property type="entry name" value="ABCF_EF-3"/>
    <property type="match status" value="1"/>
</dbReference>
<evidence type="ECO:0000256" key="5">
    <source>
        <dbReference type="SAM" id="MobiDB-lite"/>
    </source>
</evidence>
<dbReference type="InterPro" id="IPR003593">
    <property type="entry name" value="AAA+_ATPase"/>
</dbReference>
<feature type="region of interest" description="Disordered" evidence="5">
    <location>
        <begin position="49"/>
        <end position="80"/>
    </location>
</feature>
<evidence type="ECO:0000313" key="7">
    <source>
        <dbReference type="EMBL" id="EDQ88118.1"/>
    </source>
</evidence>
<keyword evidence="1" id="KW-0677">Repeat</keyword>
<feature type="compositionally biased region" description="Basic and acidic residues" evidence="5">
    <location>
        <begin position="70"/>
        <end position="80"/>
    </location>
</feature>
<gene>
    <name evidence="7" type="ORF">MONBRDRAFT_9420</name>
</gene>
<dbReference type="GO" id="GO:0005524">
    <property type="term" value="F:ATP binding"/>
    <property type="evidence" value="ECO:0000318"/>
    <property type="project" value="GO_Central"/>
</dbReference>
<dbReference type="Proteomes" id="UP000001357">
    <property type="component" value="Unassembled WGS sequence"/>
</dbReference>
<dbReference type="SMART" id="SM00382">
    <property type="entry name" value="AAA"/>
    <property type="match status" value="2"/>
</dbReference>
<dbReference type="CDD" id="cd00882">
    <property type="entry name" value="Ras_like_GTPase"/>
    <property type="match status" value="1"/>
</dbReference>
<dbReference type="eggNOG" id="KOG0066">
    <property type="taxonomic scope" value="Eukaryota"/>
</dbReference>
<dbReference type="InterPro" id="IPR027417">
    <property type="entry name" value="P-loop_NTPase"/>
</dbReference>
<accession>A9V332</accession>
<dbReference type="InterPro" id="IPR050611">
    <property type="entry name" value="ABCF"/>
</dbReference>
<evidence type="ECO:0000256" key="4">
    <source>
        <dbReference type="SAM" id="Coils"/>
    </source>
</evidence>
<dbReference type="InParanoid" id="A9V332"/>
<sequence>MLLELHQFGLSVGSTQLIENANAHIVDGQRIALIGPNGCGKSTLLRALAQPSGSPPTFGHQSPASASPREATRGAHTADPEVALTKRHDYFLIGTSGLRGSLAPASRASAKDEAANADTDEEAFDENIGVLLVEQDDLHWTHLLGSAAGTEAELREMTVPEALDMAAAVGGEVAVEHAEAWRQLAVAADHVLEWRTAGYDSTPIQELSPGSAVRAYLGLALLRPGVRLLLLDEPTNHLDLPSVMWLQAAIQASGKAVLMVSHDTAFLDAVANQVWAIDPATQTLTVAHTTCSKFLAARELALQQQEVAYEEQQERLKKLTAVANNLRSASTAGSHMVSKDNDKLQRDLKRDRAGRSGRKASAMQARIEREPMVERVQRRRPLRIVLDALAPDNDSAIVLDHVTLGYDSALPLPIPPISLRIDYGERIAIVGFNGVGKSTLLRALVGMQAPLSGDVRLGRALRLGNLTQEHETLPPSQTPRQYMADLTGLSAFDAGARLMQYGLTVRQVDSLIGELNPGARARALLAGFAARAVNLLVLDEPTNHLDTEAVAEVTATLNSYAGTVVVVSHSQEFLSQLQLTRIYRLSSDGLLELASLADFVDLTTEAVQSVVEKCWPA</sequence>
<feature type="domain" description="ABC transporter" evidence="6">
    <location>
        <begin position="397"/>
        <end position="612"/>
    </location>
</feature>
<keyword evidence="3" id="KW-0067">ATP-binding</keyword>
<evidence type="ECO:0000256" key="2">
    <source>
        <dbReference type="ARBA" id="ARBA00022741"/>
    </source>
</evidence>
<keyword evidence="4" id="KW-0175">Coiled coil</keyword>
<evidence type="ECO:0000256" key="3">
    <source>
        <dbReference type="ARBA" id="ARBA00022840"/>
    </source>
</evidence>
<dbReference type="GeneID" id="5892271"/>
<dbReference type="GO" id="GO:0016887">
    <property type="term" value="F:ATP hydrolysis activity"/>
    <property type="evidence" value="ECO:0007669"/>
    <property type="project" value="InterPro"/>
</dbReference>
<organism evidence="7 8">
    <name type="scientific">Monosiga brevicollis</name>
    <name type="common">Choanoflagellate</name>
    <dbReference type="NCBI Taxonomy" id="81824"/>
    <lineage>
        <taxon>Eukaryota</taxon>
        <taxon>Choanoflagellata</taxon>
        <taxon>Craspedida</taxon>
        <taxon>Salpingoecidae</taxon>
        <taxon>Monosiga</taxon>
    </lineage>
</organism>
<keyword evidence="8" id="KW-1185">Reference proteome</keyword>
<dbReference type="SUPFAM" id="SSF52540">
    <property type="entry name" value="P-loop containing nucleoside triphosphate hydrolases"/>
    <property type="match status" value="2"/>
</dbReference>
<dbReference type="PROSITE" id="PS50893">
    <property type="entry name" value="ABC_TRANSPORTER_2"/>
    <property type="match status" value="2"/>
</dbReference>
<evidence type="ECO:0000256" key="1">
    <source>
        <dbReference type="ARBA" id="ARBA00022737"/>
    </source>
</evidence>
<feature type="region of interest" description="Disordered" evidence="5">
    <location>
        <begin position="330"/>
        <end position="359"/>
    </location>
</feature>
<dbReference type="RefSeq" id="XP_001747194.1">
    <property type="nucleotide sequence ID" value="XM_001747142.1"/>
</dbReference>
<feature type="compositionally biased region" description="Basic and acidic residues" evidence="5">
    <location>
        <begin position="337"/>
        <end position="354"/>
    </location>
</feature>
<keyword evidence="2" id="KW-0547">Nucleotide-binding</keyword>
<dbReference type="AlphaFoldDB" id="A9V332"/>
<reference evidence="7 8" key="1">
    <citation type="journal article" date="2008" name="Nature">
        <title>The genome of the choanoflagellate Monosiga brevicollis and the origin of metazoans.</title>
        <authorList>
            <consortium name="JGI Sequencing"/>
            <person name="King N."/>
            <person name="Westbrook M.J."/>
            <person name="Young S.L."/>
            <person name="Kuo A."/>
            <person name="Abedin M."/>
            <person name="Chapman J."/>
            <person name="Fairclough S."/>
            <person name="Hellsten U."/>
            <person name="Isogai Y."/>
            <person name="Letunic I."/>
            <person name="Marr M."/>
            <person name="Pincus D."/>
            <person name="Putnam N."/>
            <person name="Rokas A."/>
            <person name="Wright K.J."/>
            <person name="Zuzow R."/>
            <person name="Dirks W."/>
            <person name="Good M."/>
            <person name="Goodstein D."/>
            <person name="Lemons D."/>
            <person name="Li W."/>
            <person name="Lyons J.B."/>
            <person name="Morris A."/>
            <person name="Nichols S."/>
            <person name="Richter D.J."/>
            <person name="Salamov A."/>
            <person name="Bork P."/>
            <person name="Lim W.A."/>
            <person name="Manning G."/>
            <person name="Miller W.T."/>
            <person name="McGinnis W."/>
            <person name="Shapiro H."/>
            <person name="Tjian R."/>
            <person name="Grigoriev I.V."/>
            <person name="Rokhsar D."/>
        </authorList>
    </citation>
    <scope>NUCLEOTIDE SEQUENCE [LARGE SCALE GENOMIC DNA]</scope>
    <source>
        <strain evidence="8">MX1 / ATCC 50154</strain>
    </source>
</reference>
<evidence type="ECO:0000313" key="8">
    <source>
        <dbReference type="Proteomes" id="UP000001357"/>
    </source>
</evidence>
<dbReference type="Gene3D" id="3.40.50.300">
    <property type="entry name" value="P-loop containing nucleotide triphosphate hydrolases"/>
    <property type="match status" value="2"/>
</dbReference>
<dbReference type="PANTHER" id="PTHR19211">
    <property type="entry name" value="ATP-BINDING TRANSPORT PROTEIN-RELATED"/>
    <property type="match status" value="1"/>
</dbReference>
<dbReference type="Pfam" id="PF00005">
    <property type="entry name" value="ABC_tran"/>
    <property type="match status" value="2"/>
</dbReference>
<protein>
    <recommendedName>
        <fullName evidence="6">ABC transporter domain-containing protein</fullName>
    </recommendedName>
</protein>
<feature type="domain" description="ABC transporter" evidence="6">
    <location>
        <begin position="3"/>
        <end position="304"/>
    </location>
</feature>
<proteinExistence type="predicted"/>
<dbReference type="OMA" id="LEWRTAG"/>
<feature type="region of interest" description="Disordered" evidence="5">
    <location>
        <begin position="101"/>
        <end position="120"/>
    </location>
</feature>
<dbReference type="KEGG" id="mbr:MONBRDRAFT_9420"/>
<evidence type="ECO:0000259" key="6">
    <source>
        <dbReference type="PROSITE" id="PS50893"/>
    </source>
</evidence>
<name>A9V332_MONBE</name>
<dbReference type="EMBL" id="CH991556">
    <property type="protein sequence ID" value="EDQ88118.1"/>
    <property type="molecule type" value="Genomic_DNA"/>
</dbReference>
<dbReference type="PANTHER" id="PTHR19211:SF14">
    <property type="entry name" value="ATP-BINDING CASSETTE SUB-FAMILY F MEMBER 1"/>
    <property type="match status" value="1"/>
</dbReference>